<evidence type="ECO:0000313" key="2">
    <source>
        <dbReference type="Proteomes" id="UP000273307"/>
    </source>
</evidence>
<accession>A0A498PX24</accession>
<keyword evidence="2" id="KW-1185">Reference proteome</keyword>
<protein>
    <submittedName>
        <fullName evidence="1">Uncharacterized protein</fullName>
    </submittedName>
</protein>
<dbReference type="EMBL" id="UPHP01000057">
    <property type="protein sequence ID" value="VBA38328.1"/>
    <property type="molecule type" value="Genomic_DNA"/>
</dbReference>
<proteinExistence type="predicted"/>
<dbReference type="Proteomes" id="UP000273307">
    <property type="component" value="Unassembled WGS sequence"/>
</dbReference>
<organism evidence="1 2">
    <name type="scientific">Mycobacterium attenuatum</name>
    <dbReference type="NCBI Taxonomy" id="2341086"/>
    <lineage>
        <taxon>Bacteria</taxon>
        <taxon>Bacillati</taxon>
        <taxon>Actinomycetota</taxon>
        <taxon>Actinomycetes</taxon>
        <taxon>Mycobacteriales</taxon>
        <taxon>Mycobacteriaceae</taxon>
        <taxon>Mycobacterium</taxon>
    </lineage>
</organism>
<evidence type="ECO:0000313" key="1">
    <source>
        <dbReference type="EMBL" id="VBA38328.1"/>
    </source>
</evidence>
<dbReference type="AlphaFoldDB" id="A0A498PX24"/>
<sequence>MLLRLRMDTGPKPISQASQSFCARKWPTTSSGGALAGRLHPILLPLDEPAWSPRGIDDFEHEHDHLHRHSTLSYLPRARTAGRLSRTHQTGFAR</sequence>
<reference evidence="1 2" key="1">
    <citation type="submission" date="2018-09" db="EMBL/GenBank/DDBJ databases">
        <authorList>
            <person name="Tagini F."/>
        </authorList>
    </citation>
    <scope>NUCLEOTIDE SEQUENCE [LARGE SCALE GENOMIC DNA]</scope>
    <source>
        <strain evidence="1 2">MK136</strain>
    </source>
</reference>
<gene>
    <name evidence="1" type="ORF">LAUMK136_02394</name>
</gene>
<name>A0A498PX24_9MYCO</name>